<organism evidence="1 2">
    <name type="scientific">Methylobacterium platani JCM 14648</name>
    <dbReference type="NCBI Taxonomy" id="1295136"/>
    <lineage>
        <taxon>Bacteria</taxon>
        <taxon>Pseudomonadati</taxon>
        <taxon>Pseudomonadota</taxon>
        <taxon>Alphaproteobacteria</taxon>
        <taxon>Hyphomicrobiales</taxon>
        <taxon>Methylobacteriaceae</taxon>
        <taxon>Methylobacterium</taxon>
    </lineage>
</organism>
<comment type="caution">
    <text evidence="1">The sequence shown here is derived from an EMBL/GenBank/DDBJ whole genome shotgun (WGS) entry which is preliminary data.</text>
</comment>
<reference evidence="1 2" key="1">
    <citation type="submission" date="2015-01" db="EMBL/GenBank/DDBJ databases">
        <title>Genome sequencing of Methylobacterium platani JCM14648 type strain.</title>
        <authorList>
            <person name="Chaudhry V."/>
            <person name="Patil P.B."/>
        </authorList>
    </citation>
    <scope>NUCLEOTIDE SEQUENCE [LARGE SCALE GENOMIC DNA]</scope>
    <source>
        <strain evidence="1 2">JCM 14648</strain>
    </source>
</reference>
<sequence>MVPDAVPRPSVSPVLLCAAASLACPDALRADEREEVRTVLFGSLDAGRSTFVGAGAKLAPGGTGRDGFVALATLGYGLRPERDWWGDPRGPAGGRPPRTFRHTVQAGALAGWQWLRDSGVVALFAGPELAFEVLDSPATRRLPAPRPGLRVQGEMWVRPTEATLVTATLVAGTARWSLWGRAAWGARLPEAGIAALAKAYVGPEAALYADRTGYRRWSLGLHATEVALDRVSLRVSAGYAYEEQVRRPGVYGTLTAWLPL</sequence>
<evidence type="ECO:0000313" key="1">
    <source>
        <dbReference type="EMBL" id="KMO11444.1"/>
    </source>
</evidence>
<evidence type="ECO:0000313" key="2">
    <source>
        <dbReference type="Proteomes" id="UP000035947"/>
    </source>
</evidence>
<protein>
    <recommendedName>
        <fullName evidence="3">Cellulose biosynthesis protein BcsS</fullName>
    </recommendedName>
</protein>
<dbReference type="Pfam" id="PF17036">
    <property type="entry name" value="CBP_BcsS"/>
    <property type="match status" value="1"/>
</dbReference>
<accession>A0ABR5GQS2</accession>
<dbReference type="Proteomes" id="UP000035947">
    <property type="component" value="Unassembled WGS sequence"/>
</dbReference>
<proteinExistence type="predicted"/>
<name>A0ABR5GQS2_9HYPH</name>
<evidence type="ECO:0008006" key="3">
    <source>
        <dbReference type="Google" id="ProtNLM"/>
    </source>
</evidence>
<gene>
    <name evidence="1" type="ORF">SQ03_27105</name>
</gene>
<dbReference type="InterPro" id="IPR031485">
    <property type="entry name" value="CBP_BcsS"/>
</dbReference>
<keyword evidence="2" id="KW-1185">Reference proteome</keyword>
<dbReference type="EMBL" id="JXOD01000310">
    <property type="protein sequence ID" value="KMO11444.1"/>
    <property type="molecule type" value="Genomic_DNA"/>
</dbReference>